<dbReference type="Proteomes" id="UP001497457">
    <property type="component" value="Chromosome 8b"/>
</dbReference>
<protein>
    <recommendedName>
        <fullName evidence="4">DUF295 domain-containing protein</fullName>
    </recommendedName>
</protein>
<feature type="compositionally biased region" description="Polar residues" evidence="1">
    <location>
        <begin position="17"/>
        <end position="29"/>
    </location>
</feature>
<feature type="compositionally biased region" description="Low complexity" evidence="1">
    <location>
        <begin position="42"/>
        <end position="53"/>
    </location>
</feature>
<dbReference type="AlphaFoldDB" id="A0ABC9G118"/>
<reference evidence="2 3" key="2">
    <citation type="submission" date="2024-10" db="EMBL/GenBank/DDBJ databases">
        <authorList>
            <person name="Ryan C."/>
        </authorList>
    </citation>
    <scope>NUCLEOTIDE SEQUENCE [LARGE SCALE GENOMIC DNA]</scope>
</reference>
<sequence length="416" mass="45861">MEAASRGSVPSRRHAEQPNTPRSCSSARIQSLGLKRNHLLASSSTTETTSPPTRRGDKRARRGRRAARSGSSDWASLGGDGPAILIAELALANDVADYVRFRAVCRSWRRCTPDPRGAHQGALDGRFLPRQWLMLDKASGGPCRRRFLNVSTGERIRTDIPELADHTLLALTPEGLLVLLHVPTLVVRLLNPLFRQLTSLPPVTALLTPPQQLAGVAYRGRAIKRCHLGVRRRPRRRRLHGGGRFYCAVGSSVMVLSNNSASDQGPAAPWQLVTVVQRSKPLYFCRMSDGLHFVDNGGELMLVHRMLRESSDGTQGAKRKREYDVYRVDFDAGELVPVKSLRGRAVRRAVSVLPAKAFLSVVADTLYLGSDCDEKTRLNCIGGYNVADGSSEPRHHHWSFVACFSRCIRGTGKHLA</sequence>
<evidence type="ECO:0000313" key="3">
    <source>
        <dbReference type="Proteomes" id="UP001497457"/>
    </source>
</evidence>
<dbReference type="PANTHER" id="PTHR33165">
    <property type="entry name" value="F-BOX DOMAIN CONTAINING PROTEIN-LIKE-RELATED"/>
    <property type="match status" value="1"/>
</dbReference>
<evidence type="ECO:0008006" key="4">
    <source>
        <dbReference type="Google" id="ProtNLM"/>
    </source>
</evidence>
<dbReference type="PANTHER" id="PTHR33165:SF57">
    <property type="entry name" value="OS10G0568000 PROTEIN"/>
    <property type="match status" value="1"/>
</dbReference>
<dbReference type="EMBL" id="OZ075118">
    <property type="protein sequence ID" value="CAL5086011.1"/>
    <property type="molecule type" value="Genomic_DNA"/>
</dbReference>
<keyword evidence="3" id="KW-1185">Reference proteome</keyword>
<accession>A0ABC9G118</accession>
<evidence type="ECO:0000256" key="1">
    <source>
        <dbReference type="SAM" id="MobiDB-lite"/>
    </source>
</evidence>
<feature type="compositionally biased region" description="Basic residues" evidence="1">
    <location>
        <begin position="56"/>
        <end position="67"/>
    </location>
</feature>
<organism evidence="2 3">
    <name type="scientific">Urochloa decumbens</name>
    <dbReference type="NCBI Taxonomy" id="240449"/>
    <lineage>
        <taxon>Eukaryota</taxon>
        <taxon>Viridiplantae</taxon>
        <taxon>Streptophyta</taxon>
        <taxon>Embryophyta</taxon>
        <taxon>Tracheophyta</taxon>
        <taxon>Spermatophyta</taxon>
        <taxon>Magnoliopsida</taxon>
        <taxon>Liliopsida</taxon>
        <taxon>Poales</taxon>
        <taxon>Poaceae</taxon>
        <taxon>PACMAD clade</taxon>
        <taxon>Panicoideae</taxon>
        <taxon>Panicodae</taxon>
        <taxon>Paniceae</taxon>
        <taxon>Melinidinae</taxon>
        <taxon>Urochloa</taxon>
    </lineage>
</organism>
<reference evidence="3" key="1">
    <citation type="submission" date="2024-06" db="EMBL/GenBank/DDBJ databases">
        <authorList>
            <person name="Ryan C."/>
        </authorList>
    </citation>
    <scope>NUCLEOTIDE SEQUENCE [LARGE SCALE GENOMIC DNA]</scope>
</reference>
<name>A0ABC9G118_9POAL</name>
<evidence type="ECO:0000313" key="2">
    <source>
        <dbReference type="EMBL" id="CAL5086011.1"/>
    </source>
</evidence>
<gene>
    <name evidence="2" type="ORF">URODEC1_LOCUS111351</name>
</gene>
<feature type="region of interest" description="Disordered" evidence="1">
    <location>
        <begin position="1"/>
        <end position="74"/>
    </location>
</feature>
<proteinExistence type="predicted"/>